<sequence>MDTDLAARVRTALGLKGNPAIDTAAGETETRLGLWSVRELDHLYARVGGTVTGRLVELPFSEGTFPAIEITITVDLPGVGTAQAFTDWVPADEPYAFALPLLAALPASQLTV</sequence>
<dbReference type="RefSeq" id="WP_189963414.1">
    <property type="nucleotide sequence ID" value="NZ_BMUA01000008.1"/>
</dbReference>
<keyword evidence="2" id="KW-1185">Reference proteome</keyword>
<comment type="caution">
    <text evidence="1">The sequence shown here is derived from an EMBL/GenBank/DDBJ whole genome shotgun (WGS) entry which is preliminary data.</text>
</comment>
<evidence type="ECO:0000313" key="2">
    <source>
        <dbReference type="Proteomes" id="UP001050808"/>
    </source>
</evidence>
<evidence type="ECO:0000313" key="1">
    <source>
        <dbReference type="EMBL" id="GHI41906.1"/>
    </source>
</evidence>
<dbReference type="Proteomes" id="UP001050808">
    <property type="component" value="Unassembled WGS sequence"/>
</dbReference>
<accession>A0ABQ3QX97</accession>
<dbReference type="EMBL" id="BNDY01000017">
    <property type="protein sequence ID" value="GHI41906.1"/>
    <property type="molecule type" value="Genomic_DNA"/>
</dbReference>
<reference evidence="1" key="1">
    <citation type="submission" date="2024-05" db="EMBL/GenBank/DDBJ databases">
        <title>Whole genome shotgun sequence of Streptomyces violascens NBRC 12920.</title>
        <authorList>
            <person name="Komaki H."/>
            <person name="Tamura T."/>
        </authorList>
    </citation>
    <scope>NUCLEOTIDE SEQUENCE</scope>
    <source>
        <strain evidence="1">NBRC 12920</strain>
    </source>
</reference>
<organism evidence="1 2">
    <name type="scientific">Streptomyces violascens</name>
    <dbReference type="NCBI Taxonomy" id="67381"/>
    <lineage>
        <taxon>Bacteria</taxon>
        <taxon>Bacillati</taxon>
        <taxon>Actinomycetota</taxon>
        <taxon>Actinomycetes</taxon>
        <taxon>Kitasatosporales</taxon>
        <taxon>Streptomycetaceae</taxon>
        <taxon>Streptomyces</taxon>
    </lineage>
</organism>
<protein>
    <submittedName>
        <fullName evidence="1">Uncharacterized protein</fullName>
    </submittedName>
</protein>
<proteinExistence type="predicted"/>
<gene>
    <name evidence="1" type="ORF">Sviol_63140</name>
</gene>
<name>A0ABQ3QX97_9ACTN</name>